<evidence type="ECO:0000256" key="2">
    <source>
        <dbReference type="ARBA" id="ARBA00053969"/>
    </source>
</evidence>
<dbReference type="NCBIfam" id="TIGR00074">
    <property type="entry name" value="hypC_hupF"/>
    <property type="match status" value="1"/>
</dbReference>
<dbReference type="PANTHER" id="PTHR35177:SF2">
    <property type="entry name" value="HYDROGENASE MATURATION FACTOR HYBG"/>
    <property type="match status" value="1"/>
</dbReference>
<dbReference type="FunFam" id="2.30.30.140:FF:000022">
    <property type="entry name" value="Hydrogenase assembly chaperone HybG"/>
    <property type="match status" value="1"/>
</dbReference>
<evidence type="ECO:0000256" key="3">
    <source>
        <dbReference type="ARBA" id="ARBA00071976"/>
    </source>
</evidence>
<comment type="function">
    <text evidence="2">Involved in the maturation of [NiFe] hydrogenases. Involved in the biosynthesis of the Fe(CN)(2)CO cofactor.</text>
</comment>
<dbReference type="SUPFAM" id="SSF159127">
    <property type="entry name" value="HupF/HypC-like"/>
    <property type="match status" value="1"/>
</dbReference>
<evidence type="ECO:0000313" key="5">
    <source>
        <dbReference type="Proteomes" id="UP000305095"/>
    </source>
</evidence>
<gene>
    <name evidence="4" type="ORF">FDV58_28610</name>
</gene>
<dbReference type="GO" id="GO:1902670">
    <property type="term" value="F:carbon dioxide binding"/>
    <property type="evidence" value="ECO:0007669"/>
    <property type="project" value="TreeGrafter"/>
</dbReference>
<dbReference type="EMBL" id="SZZP01000020">
    <property type="protein sequence ID" value="TKV77846.1"/>
    <property type="molecule type" value="Genomic_DNA"/>
</dbReference>
<dbReference type="RefSeq" id="WP_137482084.1">
    <property type="nucleotide sequence ID" value="NZ_SZZP01000020.1"/>
</dbReference>
<accession>A0A4U6RZN7</accession>
<dbReference type="Pfam" id="PF01455">
    <property type="entry name" value="HupF_HypC"/>
    <property type="match status" value="1"/>
</dbReference>
<comment type="similarity">
    <text evidence="1">Belongs to the HupF/HypC family.</text>
</comment>
<sequence length="82" mass="8883">MCLSVPAKISKILPDDMAIVSIDGVSLEISIALIEELDVGDCVLVHVGYALSKIDPIEAKRTLEVLQELGRAGQEPDHEICR</sequence>
<dbReference type="GO" id="GO:0005506">
    <property type="term" value="F:iron ion binding"/>
    <property type="evidence" value="ECO:0007669"/>
    <property type="project" value="TreeGrafter"/>
</dbReference>
<reference evidence="4 5" key="1">
    <citation type="submission" date="2019-05" db="EMBL/GenBank/DDBJ databases">
        <title>Draft Genome of Bradyrhizobium elkanii strain SEMIA 938, Used in Commercial Inoculants for Lupinus spp. in Brazil.</title>
        <authorList>
            <person name="Hungria M."/>
            <person name="Delamuta J.R.M."/>
            <person name="Ribeiro R.A."/>
            <person name="Nogueira M.A."/>
        </authorList>
    </citation>
    <scope>NUCLEOTIDE SEQUENCE [LARGE SCALE GENOMIC DNA]</scope>
    <source>
        <strain evidence="4 5">Semia 938</strain>
    </source>
</reference>
<protein>
    <recommendedName>
        <fullName evidence="3">Hydrogenase maturation factor HypC</fullName>
    </recommendedName>
</protein>
<evidence type="ECO:0000313" key="4">
    <source>
        <dbReference type="EMBL" id="TKV77846.1"/>
    </source>
</evidence>
<dbReference type="InterPro" id="IPR001109">
    <property type="entry name" value="Hydrogenase_HupF/HypC"/>
</dbReference>
<proteinExistence type="inferred from homology"/>
<dbReference type="Gene3D" id="2.30.30.140">
    <property type="match status" value="1"/>
</dbReference>
<comment type="caution">
    <text evidence="4">The sequence shown here is derived from an EMBL/GenBank/DDBJ whole genome shotgun (WGS) entry which is preliminary data.</text>
</comment>
<dbReference type="PANTHER" id="PTHR35177">
    <property type="entry name" value="HYDROGENASE MATURATION FACTOR HYBG"/>
    <property type="match status" value="1"/>
</dbReference>
<dbReference type="Proteomes" id="UP000305095">
    <property type="component" value="Unassembled WGS sequence"/>
</dbReference>
<dbReference type="GO" id="GO:0051604">
    <property type="term" value="P:protein maturation"/>
    <property type="evidence" value="ECO:0007669"/>
    <property type="project" value="TreeGrafter"/>
</dbReference>
<name>A0A4U6RZN7_BRAEL</name>
<evidence type="ECO:0000256" key="1">
    <source>
        <dbReference type="ARBA" id="ARBA00006018"/>
    </source>
</evidence>
<dbReference type="AlphaFoldDB" id="A0A4U6RZN7"/>
<organism evidence="4 5">
    <name type="scientific">Bradyrhizobium elkanii</name>
    <dbReference type="NCBI Taxonomy" id="29448"/>
    <lineage>
        <taxon>Bacteria</taxon>
        <taxon>Pseudomonadati</taxon>
        <taxon>Pseudomonadota</taxon>
        <taxon>Alphaproteobacteria</taxon>
        <taxon>Hyphomicrobiales</taxon>
        <taxon>Nitrobacteraceae</taxon>
        <taxon>Bradyrhizobium</taxon>
    </lineage>
</organism>
<dbReference type="PRINTS" id="PR00445">
    <property type="entry name" value="HUPFHYPC"/>
</dbReference>